<evidence type="ECO:0008006" key="3">
    <source>
        <dbReference type="Google" id="ProtNLM"/>
    </source>
</evidence>
<dbReference type="AlphaFoldDB" id="A0A1D9GHD7"/>
<organism evidence="1 2">
    <name type="scientific">Marinobacter salinus</name>
    <dbReference type="NCBI Taxonomy" id="1874317"/>
    <lineage>
        <taxon>Bacteria</taxon>
        <taxon>Pseudomonadati</taxon>
        <taxon>Pseudomonadota</taxon>
        <taxon>Gammaproteobacteria</taxon>
        <taxon>Pseudomonadales</taxon>
        <taxon>Marinobacteraceae</taxon>
        <taxon>Marinobacter</taxon>
    </lineage>
</organism>
<keyword evidence="2" id="KW-1185">Reference proteome</keyword>
<evidence type="ECO:0000313" key="1">
    <source>
        <dbReference type="EMBL" id="AOY86800.1"/>
    </source>
</evidence>
<dbReference type="KEGG" id="msq:BKP64_00625"/>
<sequence length="256" mass="29262">MSLQNKKMSLLNRTFIGVCKTAFKPIFRRSARQVLKGRLLDLEEPERGRWLESDVKEYLKQTWARSDLLLPISELDQLPSYGNRLTVYLAIITTAAYQEMVARAVPADYAKTLVGDLGWKVYSWMLTTVSVPFRVTSRDPGRRMERVLRALMVFPFSAPGAPGYEVKVWTEGSNTYTHWTHCPPQTFVRRVIELNGDQGELDAFFKSWCLYDWPGADVLANDGQHGHYTRLNTLSRGDSVCDMCWHGCAKSGKERT</sequence>
<evidence type="ECO:0000313" key="2">
    <source>
        <dbReference type="Proteomes" id="UP000177445"/>
    </source>
</evidence>
<reference evidence="1 2" key="1">
    <citation type="submission" date="2016-10" db="EMBL/GenBank/DDBJ databases">
        <title>Marinobacter salinus sp. nov., a moderately halophilic bacterium isolated from a tidal flat environment.</title>
        <authorList>
            <person name="Park S.-J."/>
        </authorList>
    </citation>
    <scope>NUCLEOTIDE SEQUENCE [LARGE SCALE GENOMIC DNA]</scope>
    <source>
        <strain evidence="1 2">Hb8</strain>
    </source>
</reference>
<dbReference type="RefSeq" id="WP_070964596.1">
    <property type="nucleotide sequence ID" value="NZ_CP017715.1"/>
</dbReference>
<dbReference type="EMBL" id="CP017715">
    <property type="protein sequence ID" value="AOY86800.1"/>
    <property type="molecule type" value="Genomic_DNA"/>
</dbReference>
<dbReference type="OrthoDB" id="7823093at2"/>
<protein>
    <recommendedName>
        <fullName evidence="3">L-2-amino-thiazoline-4-carboxylic acid hydrolase</fullName>
    </recommendedName>
</protein>
<dbReference type="Proteomes" id="UP000177445">
    <property type="component" value="Chromosome"/>
</dbReference>
<gene>
    <name evidence="1" type="ORF">BKP64_00625</name>
</gene>
<accession>A0A1D9GHD7</accession>
<name>A0A1D9GHD7_9GAMM</name>
<proteinExistence type="predicted"/>